<evidence type="ECO:0000256" key="1">
    <source>
        <dbReference type="SAM" id="Phobius"/>
    </source>
</evidence>
<dbReference type="AlphaFoldDB" id="A0A7E5VLH4"/>
<dbReference type="InParanoid" id="A0A7E5VLH4"/>
<dbReference type="OrthoDB" id="7372525at2759"/>
<proteinExistence type="predicted"/>
<gene>
    <name evidence="3" type="primary">LOC113494780</name>
</gene>
<organism evidence="2 3">
    <name type="scientific">Trichoplusia ni</name>
    <name type="common">Cabbage looper</name>
    <dbReference type="NCBI Taxonomy" id="7111"/>
    <lineage>
        <taxon>Eukaryota</taxon>
        <taxon>Metazoa</taxon>
        <taxon>Ecdysozoa</taxon>
        <taxon>Arthropoda</taxon>
        <taxon>Hexapoda</taxon>
        <taxon>Insecta</taxon>
        <taxon>Pterygota</taxon>
        <taxon>Neoptera</taxon>
        <taxon>Endopterygota</taxon>
        <taxon>Lepidoptera</taxon>
        <taxon>Glossata</taxon>
        <taxon>Ditrysia</taxon>
        <taxon>Noctuoidea</taxon>
        <taxon>Noctuidae</taxon>
        <taxon>Plusiinae</taxon>
        <taxon>Trichoplusia</taxon>
    </lineage>
</organism>
<evidence type="ECO:0000313" key="3">
    <source>
        <dbReference type="RefSeq" id="XP_026729046.1"/>
    </source>
</evidence>
<keyword evidence="1" id="KW-0812">Transmembrane</keyword>
<feature type="transmembrane region" description="Helical" evidence="1">
    <location>
        <begin position="29"/>
        <end position="52"/>
    </location>
</feature>
<dbReference type="KEGG" id="tnl:113494780"/>
<name>A0A7E5VLH4_TRINI</name>
<dbReference type="GeneID" id="113494780"/>
<keyword evidence="1" id="KW-0472">Membrane</keyword>
<keyword evidence="2" id="KW-1185">Reference proteome</keyword>
<evidence type="ECO:0000313" key="2">
    <source>
        <dbReference type="Proteomes" id="UP000322000"/>
    </source>
</evidence>
<reference evidence="3" key="1">
    <citation type="submission" date="2025-08" db="UniProtKB">
        <authorList>
            <consortium name="RefSeq"/>
        </authorList>
    </citation>
    <scope>IDENTIFICATION</scope>
</reference>
<protein>
    <submittedName>
        <fullName evidence="3">Uncharacterized protein LOC113494780</fullName>
    </submittedName>
</protein>
<dbReference type="Proteomes" id="UP000322000">
    <property type="component" value="Chromosome 6"/>
</dbReference>
<keyword evidence="1" id="KW-1133">Transmembrane helix</keyword>
<dbReference type="RefSeq" id="XP_026729046.1">
    <property type="nucleotide sequence ID" value="XM_026873245.1"/>
</dbReference>
<accession>A0A7E5VLH4</accession>
<sequence>MECRKRCRRGRGHSCTRTVTTPPQCSKPWCLLSSLYSFFILSSIIGVVYLMLEYHCHTCSSKCDLNNINKSIEDIAKNLAIMKNSYNDLETKICSFSLEIPKLEGQIEILEAIATAIENKELGLGWDPKAHCPLPNVDVYLNQPCARNLTKCKCPKFPS</sequence>